<keyword evidence="2" id="KW-0560">Oxidoreductase</keyword>
<proteinExistence type="inferred from homology"/>
<feature type="region of interest" description="Disordered" evidence="3">
    <location>
        <begin position="158"/>
        <end position="181"/>
    </location>
</feature>
<dbReference type="InterPro" id="IPR029479">
    <property type="entry name" value="Nitroreductase"/>
</dbReference>
<dbReference type="PANTHER" id="PTHR43673:SF10">
    <property type="entry name" value="NADH DEHYDROGENASE_NAD(P)H NITROREDUCTASE XCC3605-RELATED"/>
    <property type="match status" value="1"/>
</dbReference>
<name>A0A5C6EK18_9BACT</name>
<evidence type="ECO:0000256" key="3">
    <source>
        <dbReference type="SAM" id="MobiDB-lite"/>
    </source>
</evidence>
<gene>
    <name evidence="5" type="ORF">Poly51_47540</name>
</gene>
<dbReference type="CDD" id="cd02138">
    <property type="entry name" value="TdsD-like"/>
    <property type="match status" value="1"/>
</dbReference>
<dbReference type="PANTHER" id="PTHR43673">
    <property type="entry name" value="NAD(P)H NITROREDUCTASE YDGI-RELATED"/>
    <property type="match status" value="1"/>
</dbReference>
<evidence type="ECO:0000256" key="1">
    <source>
        <dbReference type="ARBA" id="ARBA00007118"/>
    </source>
</evidence>
<accession>A0A5C6EK18</accession>
<dbReference type="InterPro" id="IPR000415">
    <property type="entry name" value="Nitroreductase-like"/>
</dbReference>
<evidence type="ECO:0000259" key="4">
    <source>
        <dbReference type="Pfam" id="PF00881"/>
    </source>
</evidence>
<dbReference type="EMBL" id="SJPW01000006">
    <property type="protein sequence ID" value="TWU48850.1"/>
    <property type="molecule type" value="Genomic_DNA"/>
</dbReference>
<organism evidence="5 6">
    <name type="scientific">Rubripirellula tenax</name>
    <dbReference type="NCBI Taxonomy" id="2528015"/>
    <lineage>
        <taxon>Bacteria</taxon>
        <taxon>Pseudomonadati</taxon>
        <taxon>Planctomycetota</taxon>
        <taxon>Planctomycetia</taxon>
        <taxon>Pirellulales</taxon>
        <taxon>Pirellulaceae</taxon>
        <taxon>Rubripirellula</taxon>
    </lineage>
</organism>
<dbReference type="AlphaFoldDB" id="A0A5C6EK18"/>
<evidence type="ECO:0000313" key="5">
    <source>
        <dbReference type="EMBL" id="TWU48850.1"/>
    </source>
</evidence>
<comment type="similarity">
    <text evidence="1">Belongs to the nitroreductase family.</text>
</comment>
<feature type="domain" description="Nitroreductase" evidence="4">
    <location>
        <begin position="14"/>
        <end position="158"/>
    </location>
</feature>
<dbReference type="Gene3D" id="3.40.109.10">
    <property type="entry name" value="NADH Oxidase"/>
    <property type="match status" value="1"/>
</dbReference>
<keyword evidence="6" id="KW-1185">Reference proteome</keyword>
<feature type="compositionally biased region" description="Basic and acidic residues" evidence="3">
    <location>
        <begin position="167"/>
        <end position="181"/>
    </location>
</feature>
<dbReference type="OrthoDB" id="9782629at2"/>
<reference evidence="5 6" key="1">
    <citation type="submission" date="2019-02" db="EMBL/GenBank/DDBJ databases">
        <title>Deep-cultivation of Planctomycetes and their phenomic and genomic characterization uncovers novel biology.</title>
        <authorList>
            <person name="Wiegand S."/>
            <person name="Jogler M."/>
            <person name="Boedeker C."/>
            <person name="Pinto D."/>
            <person name="Vollmers J."/>
            <person name="Rivas-Marin E."/>
            <person name="Kohn T."/>
            <person name="Peeters S.H."/>
            <person name="Heuer A."/>
            <person name="Rast P."/>
            <person name="Oberbeckmann S."/>
            <person name="Bunk B."/>
            <person name="Jeske O."/>
            <person name="Meyerdierks A."/>
            <person name="Storesund J.E."/>
            <person name="Kallscheuer N."/>
            <person name="Luecker S."/>
            <person name="Lage O.M."/>
            <person name="Pohl T."/>
            <person name="Merkel B.J."/>
            <person name="Hornburger P."/>
            <person name="Mueller R.-W."/>
            <person name="Bruemmer F."/>
            <person name="Labrenz M."/>
            <person name="Spormann A.M."/>
            <person name="Op Den Camp H."/>
            <person name="Overmann J."/>
            <person name="Amann R."/>
            <person name="Jetten M.S.M."/>
            <person name="Mascher T."/>
            <person name="Medema M.H."/>
            <person name="Devos D.P."/>
            <person name="Kaster A.-K."/>
            <person name="Ovreas L."/>
            <person name="Rohde M."/>
            <person name="Galperin M.Y."/>
            <person name="Jogler C."/>
        </authorList>
    </citation>
    <scope>NUCLEOTIDE SEQUENCE [LARGE SCALE GENOMIC DNA]</scope>
    <source>
        <strain evidence="5 6">Poly51</strain>
    </source>
</reference>
<sequence length="202" mass="22440">MTVNPTNHEVIDAIANRWSPYRFETKAVEDKKLVRCLEAARWAASSFNDQPWSWIIAKRQDTASFDRMLGCLLEANQPWAAKAGVLMISVIRPTFQYNGQPNRVALHDLGQAAAHLALQAAELGLQVHQMAGLNLTAARLLYGIPEGHQPETAIALGYPDTSEPNDDLGRKLNQRDQGERKRLGIHEQVFSGTWGNPAKFDG</sequence>
<comment type="caution">
    <text evidence="5">The sequence shown here is derived from an EMBL/GenBank/DDBJ whole genome shotgun (WGS) entry which is preliminary data.</text>
</comment>
<dbReference type="Proteomes" id="UP000318288">
    <property type="component" value="Unassembled WGS sequence"/>
</dbReference>
<dbReference type="Pfam" id="PF00881">
    <property type="entry name" value="Nitroreductase"/>
    <property type="match status" value="1"/>
</dbReference>
<dbReference type="RefSeq" id="WP_146460435.1">
    <property type="nucleotide sequence ID" value="NZ_SJPW01000006.1"/>
</dbReference>
<protein>
    <submittedName>
        <fullName evidence="5">Malonic semialdehyde reductase</fullName>
    </submittedName>
</protein>
<dbReference type="GO" id="GO:0016491">
    <property type="term" value="F:oxidoreductase activity"/>
    <property type="evidence" value="ECO:0007669"/>
    <property type="project" value="UniProtKB-KW"/>
</dbReference>
<evidence type="ECO:0000256" key="2">
    <source>
        <dbReference type="ARBA" id="ARBA00023002"/>
    </source>
</evidence>
<evidence type="ECO:0000313" key="6">
    <source>
        <dbReference type="Proteomes" id="UP000318288"/>
    </source>
</evidence>
<dbReference type="SUPFAM" id="SSF55469">
    <property type="entry name" value="FMN-dependent nitroreductase-like"/>
    <property type="match status" value="1"/>
</dbReference>